<dbReference type="AlphaFoldDB" id="A0AAD7DUU7"/>
<name>A0AAD7DUU7_MYCRO</name>
<comment type="caution">
    <text evidence="2">The sequence shown here is derived from an EMBL/GenBank/DDBJ whole genome shotgun (WGS) entry which is preliminary data.</text>
</comment>
<reference evidence="2" key="1">
    <citation type="submission" date="2023-03" db="EMBL/GenBank/DDBJ databases">
        <title>Massive genome expansion in bonnet fungi (Mycena s.s.) driven by repeated elements and novel gene families across ecological guilds.</title>
        <authorList>
            <consortium name="Lawrence Berkeley National Laboratory"/>
            <person name="Harder C.B."/>
            <person name="Miyauchi S."/>
            <person name="Viragh M."/>
            <person name="Kuo A."/>
            <person name="Thoen E."/>
            <person name="Andreopoulos B."/>
            <person name="Lu D."/>
            <person name="Skrede I."/>
            <person name="Drula E."/>
            <person name="Henrissat B."/>
            <person name="Morin E."/>
            <person name="Kohler A."/>
            <person name="Barry K."/>
            <person name="LaButti K."/>
            <person name="Morin E."/>
            <person name="Salamov A."/>
            <person name="Lipzen A."/>
            <person name="Mereny Z."/>
            <person name="Hegedus B."/>
            <person name="Baldrian P."/>
            <person name="Stursova M."/>
            <person name="Weitz H."/>
            <person name="Taylor A."/>
            <person name="Grigoriev I.V."/>
            <person name="Nagy L.G."/>
            <person name="Martin F."/>
            <person name="Kauserud H."/>
        </authorList>
    </citation>
    <scope>NUCLEOTIDE SEQUENCE</scope>
    <source>
        <strain evidence="2">CBHHK067</strain>
    </source>
</reference>
<protein>
    <submittedName>
        <fullName evidence="2">Uncharacterized protein</fullName>
    </submittedName>
</protein>
<proteinExistence type="predicted"/>
<dbReference type="EMBL" id="JARKIE010000022">
    <property type="protein sequence ID" value="KAJ7699526.1"/>
    <property type="molecule type" value="Genomic_DNA"/>
</dbReference>
<keyword evidence="3" id="KW-1185">Reference proteome</keyword>
<dbReference type="Proteomes" id="UP001221757">
    <property type="component" value="Unassembled WGS sequence"/>
</dbReference>
<sequence length="75" mass="8208">MSFIRKTYPRQCPNAEKSRDHGAAGNEQLVDDEEIDGIFAQASQVPSPPHNASHGNEGNEDEADRHQTPPAPSQQ</sequence>
<feature type="region of interest" description="Disordered" evidence="1">
    <location>
        <begin position="1"/>
        <end position="75"/>
    </location>
</feature>
<evidence type="ECO:0000256" key="1">
    <source>
        <dbReference type="SAM" id="MobiDB-lite"/>
    </source>
</evidence>
<accession>A0AAD7DUU7</accession>
<gene>
    <name evidence="2" type="ORF">B0H17DRAFT_1196155</name>
</gene>
<evidence type="ECO:0000313" key="3">
    <source>
        <dbReference type="Proteomes" id="UP001221757"/>
    </source>
</evidence>
<evidence type="ECO:0000313" key="2">
    <source>
        <dbReference type="EMBL" id="KAJ7699526.1"/>
    </source>
</evidence>
<organism evidence="2 3">
    <name type="scientific">Mycena rosella</name>
    <name type="common">Pink bonnet</name>
    <name type="synonym">Agaricus rosellus</name>
    <dbReference type="NCBI Taxonomy" id="1033263"/>
    <lineage>
        <taxon>Eukaryota</taxon>
        <taxon>Fungi</taxon>
        <taxon>Dikarya</taxon>
        <taxon>Basidiomycota</taxon>
        <taxon>Agaricomycotina</taxon>
        <taxon>Agaricomycetes</taxon>
        <taxon>Agaricomycetidae</taxon>
        <taxon>Agaricales</taxon>
        <taxon>Marasmiineae</taxon>
        <taxon>Mycenaceae</taxon>
        <taxon>Mycena</taxon>
    </lineage>
</organism>